<evidence type="ECO:0000256" key="7">
    <source>
        <dbReference type="ARBA" id="ARBA00024867"/>
    </source>
</evidence>
<gene>
    <name evidence="12" type="ordered locus">Sgly_0261</name>
</gene>
<dbReference type="Gene3D" id="6.10.250.690">
    <property type="match status" value="1"/>
</dbReference>
<evidence type="ECO:0000259" key="10">
    <source>
        <dbReference type="PROSITE" id="PS50110"/>
    </source>
</evidence>
<dbReference type="Pfam" id="PF00072">
    <property type="entry name" value="Response_reg"/>
    <property type="match status" value="1"/>
</dbReference>
<sequence length="223" mass="25218">MRLLLVEDEEKLAEALAYILKKNKYGVDIAYDGETGQDMAESGVYDLIILDWMLPERDGITVLKNLRLKKIDIAIILLTAKDSVQDRVIGLDSGADDYLVKPFASEELLARIRALSRRKSNVLLPNEKLSLGDIVFDPLQGEIICGEEKIKLTLKESLLLDLLLRHAGQVLTKEQILDRVWGLDSEVETGTVELYIHYLRRKIPSDSIRIETIRGIGYSLKEV</sequence>
<name>F0SWU0_SYNGF</name>
<dbReference type="InterPro" id="IPR001867">
    <property type="entry name" value="OmpR/PhoB-type_DNA-bd"/>
</dbReference>
<evidence type="ECO:0000256" key="9">
    <source>
        <dbReference type="PROSITE-ProRule" id="PRU01091"/>
    </source>
</evidence>
<dbReference type="SMART" id="SM00448">
    <property type="entry name" value="REC"/>
    <property type="match status" value="1"/>
</dbReference>
<dbReference type="STRING" id="645991.Sgly_0261"/>
<dbReference type="InterPro" id="IPR011006">
    <property type="entry name" value="CheY-like_superfamily"/>
</dbReference>
<dbReference type="Pfam" id="PF00486">
    <property type="entry name" value="Trans_reg_C"/>
    <property type="match status" value="1"/>
</dbReference>
<dbReference type="InterPro" id="IPR001789">
    <property type="entry name" value="Sig_transdc_resp-reg_receiver"/>
</dbReference>
<dbReference type="Gene3D" id="1.10.10.10">
    <property type="entry name" value="Winged helix-like DNA-binding domain superfamily/Winged helix DNA-binding domain"/>
    <property type="match status" value="1"/>
</dbReference>
<evidence type="ECO:0000256" key="4">
    <source>
        <dbReference type="ARBA" id="ARBA00023015"/>
    </source>
</evidence>
<organism evidence="12 13">
    <name type="scientific">Syntrophobotulus glycolicus (strain DSM 8271 / FlGlyR)</name>
    <dbReference type="NCBI Taxonomy" id="645991"/>
    <lineage>
        <taxon>Bacteria</taxon>
        <taxon>Bacillati</taxon>
        <taxon>Bacillota</taxon>
        <taxon>Clostridia</taxon>
        <taxon>Eubacteriales</taxon>
        <taxon>Desulfitobacteriaceae</taxon>
        <taxon>Syntrophobotulus</taxon>
    </lineage>
</organism>
<evidence type="ECO:0000256" key="1">
    <source>
        <dbReference type="ARBA" id="ARBA00018672"/>
    </source>
</evidence>
<dbReference type="GO" id="GO:0000976">
    <property type="term" value="F:transcription cis-regulatory region binding"/>
    <property type="evidence" value="ECO:0007669"/>
    <property type="project" value="TreeGrafter"/>
</dbReference>
<dbReference type="Gene3D" id="3.40.50.2300">
    <property type="match status" value="1"/>
</dbReference>
<dbReference type="RefSeq" id="WP_013623501.1">
    <property type="nucleotide sequence ID" value="NC_015172.1"/>
</dbReference>
<dbReference type="SUPFAM" id="SSF46894">
    <property type="entry name" value="C-terminal effector domain of the bipartite response regulators"/>
    <property type="match status" value="1"/>
</dbReference>
<feature type="domain" description="Response regulatory" evidence="10">
    <location>
        <begin position="2"/>
        <end position="116"/>
    </location>
</feature>
<feature type="domain" description="OmpR/PhoB-type" evidence="11">
    <location>
        <begin position="126"/>
        <end position="222"/>
    </location>
</feature>
<dbReference type="OrthoDB" id="9790454at2"/>
<dbReference type="GO" id="GO:0006355">
    <property type="term" value="P:regulation of DNA-templated transcription"/>
    <property type="evidence" value="ECO:0007669"/>
    <property type="project" value="InterPro"/>
</dbReference>
<dbReference type="eggNOG" id="COG0745">
    <property type="taxonomic scope" value="Bacteria"/>
</dbReference>
<dbReference type="FunFam" id="3.40.50.2300:FF:000001">
    <property type="entry name" value="DNA-binding response regulator PhoB"/>
    <property type="match status" value="1"/>
</dbReference>
<evidence type="ECO:0000256" key="8">
    <source>
        <dbReference type="PROSITE-ProRule" id="PRU00169"/>
    </source>
</evidence>
<dbReference type="HOGENOM" id="CLU_000445_30_1_9"/>
<dbReference type="PANTHER" id="PTHR48111">
    <property type="entry name" value="REGULATOR OF RPOS"/>
    <property type="match status" value="1"/>
</dbReference>
<keyword evidence="5 9" id="KW-0238">DNA-binding</keyword>
<dbReference type="SUPFAM" id="SSF52172">
    <property type="entry name" value="CheY-like"/>
    <property type="match status" value="1"/>
</dbReference>
<dbReference type="KEGG" id="sgy:Sgly_0261"/>
<feature type="DNA-binding region" description="OmpR/PhoB-type" evidence="9">
    <location>
        <begin position="126"/>
        <end position="222"/>
    </location>
</feature>
<dbReference type="Proteomes" id="UP000007488">
    <property type="component" value="Chromosome"/>
</dbReference>
<keyword evidence="6" id="KW-0804">Transcription</keyword>
<dbReference type="CDD" id="cd00383">
    <property type="entry name" value="trans_reg_C"/>
    <property type="match status" value="1"/>
</dbReference>
<comment type="function">
    <text evidence="7">May play the central regulatory role in sporulation. It may be an element of the effector pathway responsible for the activation of sporulation genes in response to nutritional stress. Spo0A may act in concert with spo0H (a sigma factor) to control the expression of some genes that are critical to the sporulation process.</text>
</comment>
<reference evidence="13" key="2">
    <citation type="submission" date="2011-02" db="EMBL/GenBank/DDBJ databases">
        <title>The complete genome of Syntrophobotulus glycolicus DSM 8271.</title>
        <authorList>
            <person name="Lucas S."/>
            <person name="Copeland A."/>
            <person name="Lapidus A."/>
            <person name="Bruce D."/>
            <person name="Goodwin L."/>
            <person name="Pitluck S."/>
            <person name="Kyrpides N."/>
            <person name="Mavromatis K."/>
            <person name="Pagani I."/>
            <person name="Ivanova N."/>
            <person name="Mikhailova N."/>
            <person name="Chertkov O."/>
            <person name="Held B."/>
            <person name="Detter J.C."/>
            <person name="Tapia R."/>
            <person name="Han C."/>
            <person name="Land M."/>
            <person name="Hauser L."/>
            <person name="Markowitz V."/>
            <person name="Cheng J.-F."/>
            <person name="Hugenholtz P."/>
            <person name="Woyke T."/>
            <person name="Wu D."/>
            <person name="Spring S."/>
            <person name="Schroeder M."/>
            <person name="Brambilla E."/>
            <person name="Klenk H.-P."/>
            <person name="Eisen J.A."/>
        </authorList>
    </citation>
    <scope>NUCLEOTIDE SEQUENCE [LARGE SCALE GENOMIC DNA]</scope>
    <source>
        <strain evidence="13">DSM 8271 / FlGlyR</strain>
    </source>
</reference>
<proteinExistence type="predicted"/>
<accession>F0SWU0</accession>
<dbReference type="AlphaFoldDB" id="F0SWU0"/>
<dbReference type="GO" id="GO:0032993">
    <property type="term" value="C:protein-DNA complex"/>
    <property type="evidence" value="ECO:0007669"/>
    <property type="project" value="TreeGrafter"/>
</dbReference>
<feature type="modified residue" description="4-aspartylphosphate" evidence="8">
    <location>
        <position position="51"/>
    </location>
</feature>
<dbReference type="InterPro" id="IPR039420">
    <property type="entry name" value="WalR-like"/>
</dbReference>
<evidence type="ECO:0000256" key="5">
    <source>
        <dbReference type="ARBA" id="ARBA00023125"/>
    </source>
</evidence>
<keyword evidence="3" id="KW-0902">Two-component regulatory system</keyword>
<evidence type="ECO:0000256" key="2">
    <source>
        <dbReference type="ARBA" id="ARBA00022553"/>
    </source>
</evidence>
<protein>
    <recommendedName>
        <fullName evidence="1">Stage 0 sporulation protein A homolog</fullName>
    </recommendedName>
</protein>
<dbReference type="GO" id="GO:0000156">
    <property type="term" value="F:phosphorelay response regulator activity"/>
    <property type="evidence" value="ECO:0007669"/>
    <property type="project" value="TreeGrafter"/>
</dbReference>
<reference evidence="12 13" key="1">
    <citation type="journal article" date="2011" name="Stand. Genomic Sci.">
        <title>Complete genome sequence of Syntrophobotulus glycolicus type strain (FlGlyR).</title>
        <authorList>
            <person name="Han C."/>
            <person name="Mwirichia R."/>
            <person name="Chertkov O."/>
            <person name="Held B."/>
            <person name="Lapidus A."/>
            <person name="Nolan M."/>
            <person name="Lucas S."/>
            <person name="Hammon N."/>
            <person name="Deshpande S."/>
            <person name="Cheng J.F."/>
            <person name="Tapia R."/>
            <person name="Goodwin L."/>
            <person name="Pitluck S."/>
            <person name="Huntemann M."/>
            <person name="Liolios K."/>
            <person name="Ivanova N."/>
            <person name="Pagani I."/>
            <person name="Mavromatis K."/>
            <person name="Ovchinikova G."/>
            <person name="Pati A."/>
            <person name="Chen A."/>
            <person name="Palaniappan K."/>
            <person name="Land M."/>
            <person name="Hauser L."/>
            <person name="Brambilla E.M."/>
            <person name="Rohde M."/>
            <person name="Spring S."/>
            <person name="Sikorski J."/>
            <person name="Goker M."/>
            <person name="Woyke T."/>
            <person name="Bristow J."/>
            <person name="Eisen J.A."/>
            <person name="Markowitz V."/>
            <person name="Hugenholtz P."/>
            <person name="Kyrpides N.C."/>
            <person name="Klenk H.P."/>
            <person name="Detter J.C."/>
        </authorList>
    </citation>
    <scope>NUCLEOTIDE SEQUENCE [LARGE SCALE GENOMIC DNA]</scope>
    <source>
        <strain evidence="13">DSM 8271 / FlGlyR</strain>
    </source>
</reference>
<keyword evidence="13" id="KW-1185">Reference proteome</keyword>
<keyword evidence="4" id="KW-0805">Transcription regulation</keyword>
<evidence type="ECO:0000313" key="12">
    <source>
        <dbReference type="EMBL" id="ADY54630.1"/>
    </source>
</evidence>
<dbReference type="SMART" id="SM00862">
    <property type="entry name" value="Trans_reg_C"/>
    <property type="match status" value="1"/>
</dbReference>
<dbReference type="InterPro" id="IPR016032">
    <property type="entry name" value="Sig_transdc_resp-reg_C-effctor"/>
</dbReference>
<evidence type="ECO:0000256" key="3">
    <source>
        <dbReference type="ARBA" id="ARBA00023012"/>
    </source>
</evidence>
<evidence type="ECO:0000259" key="11">
    <source>
        <dbReference type="PROSITE" id="PS51755"/>
    </source>
</evidence>
<evidence type="ECO:0000313" key="13">
    <source>
        <dbReference type="Proteomes" id="UP000007488"/>
    </source>
</evidence>
<dbReference type="PANTHER" id="PTHR48111:SF22">
    <property type="entry name" value="REGULATOR OF RPOS"/>
    <property type="match status" value="1"/>
</dbReference>
<dbReference type="PROSITE" id="PS51755">
    <property type="entry name" value="OMPR_PHOB"/>
    <property type="match status" value="1"/>
</dbReference>
<dbReference type="PROSITE" id="PS50110">
    <property type="entry name" value="RESPONSE_REGULATORY"/>
    <property type="match status" value="1"/>
</dbReference>
<evidence type="ECO:0000256" key="6">
    <source>
        <dbReference type="ARBA" id="ARBA00023163"/>
    </source>
</evidence>
<dbReference type="EMBL" id="CP002547">
    <property type="protein sequence ID" value="ADY54630.1"/>
    <property type="molecule type" value="Genomic_DNA"/>
</dbReference>
<dbReference type="GO" id="GO:0005829">
    <property type="term" value="C:cytosol"/>
    <property type="evidence" value="ECO:0007669"/>
    <property type="project" value="TreeGrafter"/>
</dbReference>
<keyword evidence="2 8" id="KW-0597">Phosphoprotein</keyword>
<dbReference type="InterPro" id="IPR036388">
    <property type="entry name" value="WH-like_DNA-bd_sf"/>
</dbReference>